<gene>
    <name evidence="3" type="primary">cls_1</name>
    <name evidence="3" type="ORF">NCTC10283_02453</name>
</gene>
<feature type="transmembrane region" description="Helical" evidence="1">
    <location>
        <begin position="419"/>
        <end position="438"/>
    </location>
</feature>
<dbReference type="PANTHER" id="PTHR21248">
    <property type="entry name" value="CARDIOLIPIN SYNTHASE"/>
    <property type="match status" value="1"/>
</dbReference>
<dbReference type="PANTHER" id="PTHR21248:SF22">
    <property type="entry name" value="PHOSPHOLIPASE D"/>
    <property type="match status" value="1"/>
</dbReference>
<reference evidence="3 4" key="1">
    <citation type="submission" date="2018-06" db="EMBL/GenBank/DDBJ databases">
        <authorList>
            <consortium name="Pathogen Informatics"/>
            <person name="Doyle S."/>
        </authorList>
    </citation>
    <scope>NUCLEOTIDE SEQUENCE [LARGE SCALE GENOMIC DNA]</scope>
    <source>
        <strain evidence="3 4">NCTC10283</strain>
    </source>
</reference>
<feature type="domain" description="PLD phosphodiesterase" evidence="2">
    <location>
        <begin position="121"/>
        <end position="148"/>
    </location>
</feature>
<sequence length="482" mass="53943">MNTNKILEQLRLRSSSTEIRANHEIKILNDSGENFPEWLAAIEAAQKYILIEMYIFADNEFGKQMRDLLIQKQKSGVKVVLVYDWLGSLIPVFKKFFKPLEDAGALVVAYNPVGFASGLGLLSRNHRKSFVIDGEVAFVSGLCVSSAWNGNAAKNEAAWRDIGVKIQGEAVFDVMVALADTLTSQGHELPEEVVLPAFGSDTDSGSLKAGVVATTPRDNNMMRLDLNAISLANKNLWITDAYFMPTRLYTQTLINAAHAGVDVRILVPKTSDIAWIARVSRTRYRELLQVGVRVFEWNGTMIHAKSAIVDGVWARVGSTNLNFSSWHLNRELDVVLHAPEVIADLERAFLADLENATEIVLNNIDFANMKRQRRLHLKQLKALNRSQAQAISLQIMNLSQAFKGNWHNTATTLVEEREINAYLGLGITLLLFALILWFLPYILIVPLMILLVAGGVSTLIYAVKQRRKFLQNQSAGKQERRE</sequence>
<proteinExistence type="predicted"/>
<feature type="transmembrane region" description="Helical" evidence="1">
    <location>
        <begin position="444"/>
        <end position="463"/>
    </location>
</feature>
<feature type="transmembrane region" description="Helical" evidence="1">
    <location>
        <begin position="75"/>
        <end position="97"/>
    </location>
</feature>
<dbReference type="RefSeq" id="WP_034290733.1">
    <property type="nucleotide sequence ID" value="NZ_CP091519.2"/>
</dbReference>
<dbReference type="GO" id="GO:0032049">
    <property type="term" value="P:cardiolipin biosynthetic process"/>
    <property type="evidence" value="ECO:0007669"/>
    <property type="project" value="UniProtKB-ARBA"/>
</dbReference>
<feature type="domain" description="PLD phosphodiesterase" evidence="2">
    <location>
        <begin position="298"/>
        <end position="325"/>
    </location>
</feature>
<dbReference type="GO" id="GO:0030572">
    <property type="term" value="F:phosphatidyltransferase activity"/>
    <property type="evidence" value="ECO:0007669"/>
    <property type="project" value="UniProtKB-ARBA"/>
</dbReference>
<accession>A0A376BVE7</accession>
<dbReference type="Pfam" id="PF13091">
    <property type="entry name" value="PLDc_2"/>
    <property type="match status" value="2"/>
</dbReference>
<dbReference type="CDD" id="cd09110">
    <property type="entry name" value="PLDc_CLS_1"/>
    <property type="match status" value="1"/>
</dbReference>
<dbReference type="PROSITE" id="PS50035">
    <property type="entry name" value="PLD"/>
    <property type="match status" value="2"/>
</dbReference>
<dbReference type="STRING" id="1120980.GCA_000745955_00220"/>
<name>A0A376BVE7_9NEIS</name>
<evidence type="ECO:0000313" key="3">
    <source>
        <dbReference type="EMBL" id="SSY80889.1"/>
    </source>
</evidence>
<dbReference type="OrthoDB" id="9762009at2"/>
<dbReference type="AlphaFoldDB" id="A0A376BVE7"/>
<dbReference type="EC" id="2.7.8.-" evidence="3"/>
<dbReference type="SMART" id="SM00155">
    <property type="entry name" value="PLDc"/>
    <property type="match status" value="2"/>
</dbReference>
<keyword evidence="4" id="KW-1185">Reference proteome</keyword>
<dbReference type="SUPFAM" id="SSF56024">
    <property type="entry name" value="Phospholipase D/nuclease"/>
    <property type="match status" value="2"/>
</dbReference>
<dbReference type="InterPro" id="IPR001736">
    <property type="entry name" value="PLipase_D/transphosphatidylase"/>
</dbReference>
<keyword evidence="1" id="KW-1133">Transmembrane helix</keyword>
<evidence type="ECO:0000313" key="4">
    <source>
        <dbReference type="Proteomes" id="UP000254209"/>
    </source>
</evidence>
<keyword evidence="1" id="KW-0812">Transmembrane</keyword>
<dbReference type="InterPro" id="IPR025202">
    <property type="entry name" value="PLD-like_dom"/>
</dbReference>
<evidence type="ECO:0000259" key="2">
    <source>
        <dbReference type="PROSITE" id="PS50035"/>
    </source>
</evidence>
<feature type="transmembrane region" description="Helical" evidence="1">
    <location>
        <begin position="103"/>
        <end position="122"/>
    </location>
</feature>
<dbReference type="EMBL" id="UFSO01000003">
    <property type="protein sequence ID" value="SSY80889.1"/>
    <property type="molecule type" value="Genomic_DNA"/>
</dbReference>
<protein>
    <submittedName>
        <fullName evidence="3">Cardiolipin synthase</fullName>
        <ecNumber evidence="3">2.7.8.-</ecNumber>
    </submittedName>
</protein>
<keyword evidence="3" id="KW-0808">Transferase</keyword>
<dbReference type="Gene3D" id="3.30.870.10">
    <property type="entry name" value="Endonuclease Chain A"/>
    <property type="match status" value="2"/>
</dbReference>
<dbReference type="CDD" id="cd09159">
    <property type="entry name" value="PLDc_ybhO_like_2"/>
    <property type="match status" value="1"/>
</dbReference>
<organism evidence="3 4">
    <name type="scientific">Alysiella crassa</name>
    <dbReference type="NCBI Taxonomy" id="153491"/>
    <lineage>
        <taxon>Bacteria</taxon>
        <taxon>Pseudomonadati</taxon>
        <taxon>Pseudomonadota</taxon>
        <taxon>Betaproteobacteria</taxon>
        <taxon>Neisseriales</taxon>
        <taxon>Neisseriaceae</taxon>
        <taxon>Alysiella</taxon>
    </lineage>
</organism>
<dbReference type="Proteomes" id="UP000254209">
    <property type="component" value="Unassembled WGS sequence"/>
</dbReference>
<keyword evidence="1" id="KW-0472">Membrane</keyword>
<evidence type="ECO:0000256" key="1">
    <source>
        <dbReference type="SAM" id="Phobius"/>
    </source>
</evidence>